<keyword evidence="1" id="KW-0472">Membrane</keyword>
<evidence type="ECO:0000313" key="5">
    <source>
        <dbReference type="EMBL" id="MCW3780866.1"/>
    </source>
</evidence>
<keyword evidence="3" id="KW-0732">Signal</keyword>
<feature type="domain" description="OmpA-like" evidence="4">
    <location>
        <begin position="440"/>
        <end position="566"/>
    </location>
</feature>
<name>A0ABT3IZJ4_9RHOB</name>
<dbReference type="InterPro" id="IPR006665">
    <property type="entry name" value="OmpA-like"/>
</dbReference>
<evidence type="ECO:0000313" key="6">
    <source>
        <dbReference type="Proteomes" id="UP001207582"/>
    </source>
</evidence>
<dbReference type="PANTHER" id="PTHR30329">
    <property type="entry name" value="STATOR ELEMENT OF FLAGELLAR MOTOR COMPLEX"/>
    <property type="match status" value="1"/>
</dbReference>
<feature type="region of interest" description="Disordered" evidence="2">
    <location>
        <begin position="198"/>
        <end position="219"/>
    </location>
</feature>
<dbReference type="Pfam" id="PF00691">
    <property type="entry name" value="OmpA"/>
    <property type="match status" value="1"/>
</dbReference>
<feature type="signal peptide" evidence="3">
    <location>
        <begin position="1"/>
        <end position="25"/>
    </location>
</feature>
<proteinExistence type="predicted"/>
<gene>
    <name evidence="5" type="ORF">OM960_04630</name>
</gene>
<evidence type="ECO:0000256" key="1">
    <source>
        <dbReference type="PROSITE-ProRule" id="PRU00473"/>
    </source>
</evidence>
<evidence type="ECO:0000256" key="2">
    <source>
        <dbReference type="SAM" id="MobiDB-lite"/>
    </source>
</evidence>
<dbReference type="CDD" id="cd07185">
    <property type="entry name" value="OmpA_C-like"/>
    <property type="match status" value="1"/>
</dbReference>
<dbReference type="Gene3D" id="3.30.1330.60">
    <property type="entry name" value="OmpA-like domain"/>
    <property type="match status" value="1"/>
</dbReference>
<evidence type="ECO:0000256" key="3">
    <source>
        <dbReference type="SAM" id="SignalP"/>
    </source>
</evidence>
<dbReference type="Proteomes" id="UP001207582">
    <property type="component" value="Unassembled WGS sequence"/>
</dbReference>
<feature type="compositionally biased region" description="Low complexity" evidence="2">
    <location>
        <begin position="210"/>
        <end position="219"/>
    </location>
</feature>
<dbReference type="EMBL" id="JAPDOG010000003">
    <property type="protein sequence ID" value="MCW3780866.1"/>
    <property type="molecule type" value="Genomic_DNA"/>
</dbReference>
<reference evidence="5 6" key="1">
    <citation type="submission" date="2022-10" db="EMBL/GenBank/DDBJ databases">
        <title>Defluviimonas sp. CAU 1641 isolated from mud.</title>
        <authorList>
            <person name="Kim W."/>
        </authorList>
    </citation>
    <scope>NUCLEOTIDE SEQUENCE [LARGE SCALE GENOMIC DNA]</scope>
    <source>
        <strain evidence="5 6">CAU 1641</strain>
    </source>
</reference>
<organism evidence="5 6">
    <name type="scientific">Defluviimonas salinarum</name>
    <dbReference type="NCBI Taxonomy" id="2992147"/>
    <lineage>
        <taxon>Bacteria</taxon>
        <taxon>Pseudomonadati</taxon>
        <taxon>Pseudomonadota</taxon>
        <taxon>Alphaproteobacteria</taxon>
        <taxon>Rhodobacterales</taxon>
        <taxon>Paracoccaceae</taxon>
        <taxon>Albidovulum</taxon>
    </lineage>
</organism>
<dbReference type="RefSeq" id="WP_264771199.1">
    <property type="nucleotide sequence ID" value="NZ_JAPDOG010000003.1"/>
</dbReference>
<feature type="chain" id="PRO_5046311212" evidence="3">
    <location>
        <begin position="26"/>
        <end position="566"/>
    </location>
</feature>
<sequence length="566" mass="58892">MRSRLNTTTALIASLSLIAPAPAMSQDTGAETAMICPDGSALPCPEGVEPIPAPAAEPAAEEPAAEVVVEEPVAEEPAAEVVVEEPVAEEPAAEVVVEEPVAEEPAAEVVVEEPVAEEPAAEVVVEEPVAEEPAAEVVVEEPVAEEPAAEVVVEEPVAEEPAAEAASGEAGTDAGATISDDDLAKALEAEAAAAAAEAAPVPELPVQPDAASGEAPVAAAASAPAAAEATAEVSEEVVTEATARSSDEDFANKVNETAAAAAPAPATAQKKDGLSKTEKAILLGLGAVAVGAMLSNNRKVELNSGDRVVVTRDDGSYQIIKDDNALLRQPGSTVRTETFADGSTRTTVTRPDGSSIVTIRDAEYRVLRRSHVAPDGYETLLIDDTAAYEPVDVSLLPPPASQRVISADADEADLRAALARESALDRRFSLAQVRDIAEVRALVPVIDLDAITFETGSAAIRPDQAKALSRLGRLIQSYVADNPRELFLIEGHTDAVGSAAYNLALSDRRAESVALALTEYFAVPPENMVVQGYGEEFLKIDTQEAERANRRASVRRITDLLRQASN</sequence>
<keyword evidence="6" id="KW-1185">Reference proteome</keyword>
<dbReference type="InterPro" id="IPR036737">
    <property type="entry name" value="OmpA-like_sf"/>
</dbReference>
<evidence type="ECO:0000259" key="4">
    <source>
        <dbReference type="PROSITE" id="PS51123"/>
    </source>
</evidence>
<dbReference type="SUPFAM" id="SSF103088">
    <property type="entry name" value="OmpA-like"/>
    <property type="match status" value="1"/>
</dbReference>
<comment type="caution">
    <text evidence="5">The sequence shown here is derived from an EMBL/GenBank/DDBJ whole genome shotgun (WGS) entry which is preliminary data.</text>
</comment>
<dbReference type="PROSITE" id="PS51123">
    <property type="entry name" value="OMPA_2"/>
    <property type="match status" value="1"/>
</dbReference>
<accession>A0ABT3IZJ4</accession>
<dbReference type="PANTHER" id="PTHR30329:SF21">
    <property type="entry name" value="LIPOPROTEIN YIAD-RELATED"/>
    <property type="match status" value="1"/>
</dbReference>
<feature type="compositionally biased region" description="Acidic residues" evidence="2">
    <location>
        <begin position="132"/>
        <end position="162"/>
    </location>
</feature>
<protein>
    <submittedName>
        <fullName evidence="5">OmpA family protein</fullName>
    </submittedName>
</protein>
<feature type="region of interest" description="Disordered" evidence="2">
    <location>
        <begin position="132"/>
        <end position="176"/>
    </location>
</feature>
<dbReference type="InterPro" id="IPR050330">
    <property type="entry name" value="Bact_OuterMem_StrucFunc"/>
</dbReference>